<feature type="non-terminal residue" evidence="1">
    <location>
        <position position="154"/>
    </location>
</feature>
<proteinExistence type="predicted"/>
<evidence type="ECO:0000313" key="1">
    <source>
        <dbReference type="EMBL" id="KAB0801328.1"/>
    </source>
</evidence>
<accession>A0A5N4AVS4</accession>
<dbReference type="Proteomes" id="UP000327044">
    <property type="component" value="Unassembled WGS sequence"/>
</dbReference>
<reference evidence="1 2" key="1">
    <citation type="journal article" date="2018" name="Elife">
        <title>Firefly genomes illuminate parallel origins of bioluminescence in beetles.</title>
        <authorList>
            <person name="Fallon T.R."/>
            <person name="Lower S.E."/>
            <person name="Chang C.H."/>
            <person name="Bessho-Uehara M."/>
            <person name="Martin G.J."/>
            <person name="Bewick A.J."/>
            <person name="Behringer M."/>
            <person name="Debat H.J."/>
            <person name="Wong I."/>
            <person name="Day J.C."/>
            <person name="Suvorov A."/>
            <person name="Silva C.J."/>
            <person name="Stanger-Hall K.F."/>
            <person name="Hall D.W."/>
            <person name="Schmitz R.J."/>
            <person name="Nelson D.R."/>
            <person name="Lewis S.M."/>
            <person name="Shigenobu S."/>
            <person name="Bybee S.M."/>
            <person name="Larracuente A.M."/>
            <person name="Oba Y."/>
            <person name="Weng J.K."/>
        </authorList>
    </citation>
    <scope>NUCLEOTIDE SEQUENCE [LARGE SCALE GENOMIC DNA]</scope>
    <source>
        <strain evidence="1">1611_PpyrPB1</strain>
        <tissue evidence="1">Whole body</tissue>
    </source>
</reference>
<name>A0A5N4AVS4_PHOPY</name>
<comment type="caution">
    <text evidence="1">The sequence shown here is derived from an EMBL/GenBank/DDBJ whole genome shotgun (WGS) entry which is preliminary data.</text>
</comment>
<dbReference type="InParanoid" id="A0A5N4AVS4"/>
<evidence type="ECO:0000313" key="2">
    <source>
        <dbReference type="Proteomes" id="UP000327044"/>
    </source>
</evidence>
<protein>
    <submittedName>
        <fullName evidence="1">Uncharacterized protein</fullName>
    </submittedName>
</protein>
<sequence length="154" mass="18531">MFTFELFMEQCQFNLEFHEFLKNYLERRRTGIRRWRRRYDPAMERLLRDILVRQIPRSYYSSSTYNEFAWPGPEIPAIPYRRPEPMVTDPYLAPAVWPIEEPPAHFPYSYGSYGTGTNEVDVRRSSNYSTARDENLGQLDCTYDTNRTMLKNYQ</sequence>
<keyword evidence="2" id="KW-1185">Reference proteome</keyword>
<organism evidence="1 2">
    <name type="scientific">Photinus pyralis</name>
    <name type="common">Common eastern firefly</name>
    <name type="synonym">Lampyris pyralis</name>
    <dbReference type="NCBI Taxonomy" id="7054"/>
    <lineage>
        <taxon>Eukaryota</taxon>
        <taxon>Metazoa</taxon>
        <taxon>Ecdysozoa</taxon>
        <taxon>Arthropoda</taxon>
        <taxon>Hexapoda</taxon>
        <taxon>Insecta</taxon>
        <taxon>Pterygota</taxon>
        <taxon>Neoptera</taxon>
        <taxon>Endopterygota</taxon>
        <taxon>Coleoptera</taxon>
        <taxon>Polyphaga</taxon>
        <taxon>Elateriformia</taxon>
        <taxon>Elateroidea</taxon>
        <taxon>Lampyridae</taxon>
        <taxon>Lampyrinae</taxon>
        <taxon>Photinus</taxon>
    </lineage>
</organism>
<gene>
    <name evidence="1" type="ORF">PPYR_05682</name>
</gene>
<dbReference type="AlphaFoldDB" id="A0A5N4AVS4"/>
<dbReference type="EMBL" id="VVIM01000003">
    <property type="protein sequence ID" value="KAB0801328.1"/>
    <property type="molecule type" value="Genomic_DNA"/>
</dbReference>